<dbReference type="SUPFAM" id="SSF53756">
    <property type="entry name" value="UDP-Glycosyltransferase/glycogen phosphorylase"/>
    <property type="match status" value="1"/>
</dbReference>
<dbReference type="AlphaFoldDB" id="A0A1Y2UPS2"/>
<sequence>MQDVFIIGAKGIGNYGGYETFLKNLIWTDRNNKNIKYHIACKYNGQGYMDEKKLSGTRTIDAYHFYYYNAECFKIKISEKLGSAQAVYYDIASFRECINQIKSQSIKHPIVYILACRIGPFMNHYVKKIHKLGGKVFINPDGHEWMRAKWSKPIRRYWKLSEAKMVKHADLVICDSVNIEKYIHKNYEKYDPKTTFIAYGADIASSTLNSSDSKVRNWYEKHDIKENNYFLIVGRFVPENNYATILREFMKSNVKKDLIIVTNVEHNKFFEKLKEETHFVNDHRIKFVGTVYDGELLKYIREKAYGYIHGHSVGGTNPSLLEALSYTRLNLLYDVGFNKEVALDSALYWTKKNGSLKELLNNTLKISDSDIEVLSNKAKKRIESMYNWEKITQKYNNCFNKE</sequence>
<evidence type="ECO:0000259" key="1">
    <source>
        <dbReference type="Pfam" id="PF00534"/>
    </source>
</evidence>
<comment type="caution">
    <text evidence="3">The sequence shown here is derived from an EMBL/GenBank/DDBJ whole genome shotgun (WGS) entry which is preliminary data.</text>
</comment>
<dbReference type="EMBL" id="MIMU01000091">
    <property type="protein sequence ID" value="OTA84670.1"/>
    <property type="molecule type" value="Genomic_DNA"/>
</dbReference>
<dbReference type="InterPro" id="IPR015393">
    <property type="entry name" value="DUF1972"/>
</dbReference>
<gene>
    <name evidence="3" type="ORF">BHL82_06435</name>
</gene>
<feature type="domain" description="DUF1972" evidence="2">
    <location>
        <begin position="1"/>
        <end position="202"/>
    </location>
</feature>
<dbReference type="RefSeq" id="WP_086135953.1">
    <property type="nucleotide sequence ID" value="NZ_MIMU01000091.1"/>
</dbReference>
<dbReference type="PANTHER" id="PTHR46401">
    <property type="entry name" value="GLYCOSYLTRANSFERASE WBBK-RELATED"/>
    <property type="match status" value="1"/>
</dbReference>
<dbReference type="InterPro" id="IPR001296">
    <property type="entry name" value="Glyco_trans_1"/>
</dbReference>
<name>A0A1Y2UPS2_LIMRT</name>
<proteinExistence type="predicted"/>
<evidence type="ECO:0000313" key="3">
    <source>
        <dbReference type="EMBL" id="OTA84670.1"/>
    </source>
</evidence>
<accession>A0A1Y2UPS2</accession>
<dbReference type="Gene3D" id="3.40.50.2000">
    <property type="entry name" value="Glycogen Phosphorylase B"/>
    <property type="match status" value="2"/>
</dbReference>
<evidence type="ECO:0000313" key="4">
    <source>
        <dbReference type="Proteomes" id="UP000194286"/>
    </source>
</evidence>
<keyword evidence="3" id="KW-0808">Transferase</keyword>
<protein>
    <submittedName>
        <fullName evidence="3">Glycosyl transferase</fullName>
    </submittedName>
</protein>
<feature type="domain" description="Glycosyl transferase family 1" evidence="1">
    <location>
        <begin position="218"/>
        <end position="367"/>
    </location>
</feature>
<evidence type="ECO:0000259" key="2">
    <source>
        <dbReference type="Pfam" id="PF09314"/>
    </source>
</evidence>
<dbReference type="GO" id="GO:0016757">
    <property type="term" value="F:glycosyltransferase activity"/>
    <property type="evidence" value="ECO:0007669"/>
    <property type="project" value="InterPro"/>
</dbReference>
<dbReference type="NCBIfam" id="NF046071">
    <property type="entry name" value="B1-4RhmsylTfaseCps2T"/>
    <property type="match status" value="1"/>
</dbReference>
<organism evidence="3 4">
    <name type="scientific">Limosilactobacillus reuteri</name>
    <name type="common">Lactobacillus reuteri</name>
    <dbReference type="NCBI Taxonomy" id="1598"/>
    <lineage>
        <taxon>Bacteria</taxon>
        <taxon>Bacillati</taxon>
        <taxon>Bacillota</taxon>
        <taxon>Bacilli</taxon>
        <taxon>Lactobacillales</taxon>
        <taxon>Lactobacillaceae</taxon>
        <taxon>Limosilactobacillus</taxon>
    </lineage>
</organism>
<reference evidence="3 4" key="1">
    <citation type="submission" date="2016-09" db="EMBL/GenBank/DDBJ databases">
        <title>Lactobacillus reuteri KLR3005, genome sequencing and assembly.</title>
        <authorList>
            <person name="Lee J.-Y."/>
            <person name="Kim E.B."/>
            <person name="Choi Y.-J."/>
        </authorList>
    </citation>
    <scope>NUCLEOTIDE SEQUENCE [LARGE SCALE GENOMIC DNA]</scope>
    <source>
        <strain evidence="3 4">KLR3005</strain>
    </source>
</reference>
<dbReference type="PANTHER" id="PTHR46401:SF8">
    <property type="entry name" value="BLL6006 PROTEIN"/>
    <property type="match status" value="1"/>
</dbReference>
<dbReference type="Proteomes" id="UP000194286">
    <property type="component" value="Unassembled WGS sequence"/>
</dbReference>
<dbReference type="Pfam" id="PF09314">
    <property type="entry name" value="DUF1972"/>
    <property type="match status" value="1"/>
</dbReference>
<dbReference type="Pfam" id="PF00534">
    <property type="entry name" value="Glycos_transf_1"/>
    <property type="match status" value="1"/>
</dbReference>